<evidence type="ECO:0000313" key="3">
    <source>
        <dbReference type="Proteomes" id="UP000218209"/>
    </source>
</evidence>
<dbReference type="Proteomes" id="UP000218209">
    <property type="component" value="Unassembled WGS sequence"/>
</dbReference>
<dbReference type="AlphaFoldDB" id="A0A1X6P8U8"/>
<name>A0A1X6P8U8_PORUM</name>
<accession>A0A1X6P8U8</accession>
<keyword evidence="3" id="KW-1185">Reference proteome</keyword>
<organism evidence="2 3">
    <name type="scientific">Porphyra umbilicalis</name>
    <name type="common">Purple laver</name>
    <name type="synonym">Red alga</name>
    <dbReference type="NCBI Taxonomy" id="2786"/>
    <lineage>
        <taxon>Eukaryota</taxon>
        <taxon>Rhodophyta</taxon>
        <taxon>Bangiophyceae</taxon>
        <taxon>Bangiales</taxon>
        <taxon>Bangiaceae</taxon>
        <taxon>Porphyra</taxon>
    </lineage>
</organism>
<proteinExistence type="predicted"/>
<sequence length="286" mass="28711">MQVYLATAAARWAASRRAPPPAGVGSTGTPMVSVPVPYPCADAAFVAAAAAARPASIPGLGAAIAAVASRLQSRPPASASAATSSASAHPPPPSRRLGHAAGPTPLSEGLAAYLPVATARAARPTSMVVAGSAVASEAAAVVKRYALAPDVVARRVASKRYARARRLRAAAAATEAATEAAAASEMRRRRAVAGIVDAVQSGSRAADGGDPGTPPRHAGLVAFRYDRGEGAFAFSGGICSGGGVRRRQLEKYATEVEVEAPGGVAGAVGFAKTAPMFHTKVMNRWA</sequence>
<evidence type="ECO:0000313" key="2">
    <source>
        <dbReference type="EMBL" id="OSX77190.1"/>
    </source>
</evidence>
<reference evidence="2 3" key="1">
    <citation type="submission" date="2017-03" db="EMBL/GenBank/DDBJ databases">
        <title>WGS assembly of Porphyra umbilicalis.</title>
        <authorList>
            <person name="Brawley S.H."/>
            <person name="Blouin N.A."/>
            <person name="Ficko-Blean E."/>
            <person name="Wheeler G.L."/>
            <person name="Lohr M."/>
            <person name="Goodson H.V."/>
            <person name="Jenkins J.W."/>
            <person name="Blaby-Haas C.E."/>
            <person name="Helliwell K.E."/>
            <person name="Chan C."/>
            <person name="Marriage T."/>
            <person name="Bhattacharya D."/>
            <person name="Klein A.S."/>
            <person name="Badis Y."/>
            <person name="Brodie J."/>
            <person name="Cao Y."/>
            <person name="Collen J."/>
            <person name="Dittami S.M."/>
            <person name="Gachon C.M."/>
            <person name="Green B.R."/>
            <person name="Karpowicz S."/>
            <person name="Kim J.W."/>
            <person name="Kudahl U."/>
            <person name="Lin S."/>
            <person name="Michel G."/>
            <person name="Mittag M."/>
            <person name="Olson B.J."/>
            <person name="Pangilinan J."/>
            <person name="Peng Y."/>
            <person name="Qiu H."/>
            <person name="Shu S."/>
            <person name="Singer J.T."/>
            <person name="Smith A.G."/>
            <person name="Sprecher B.N."/>
            <person name="Wagner V."/>
            <person name="Wang W."/>
            <person name="Wang Z.-Y."/>
            <person name="Yan J."/>
            <person name="Yarish C."/>
            <person name="Zoeuner-Riek S."/>
            <person name="Zhuang Y."/>
            <person name="Zou Y."/>
            <person name="Lindquist E.A."/>
            <person name="Grimwood J."/>
            <person name="Barry K."/>
            <person name="Rokhsar D.S."/>
            <person name="Schmutz J."/>
            <person name="Stiller J.W."/>
            <person name="Grossman A.R."/>
            <person name="Prochnik S.E."/>
        </authorList>
    </citation>
    <scope>NUCLEOTIDE SEQUENCE [LARGE SCALE GENOMIC DNA]</scope>
    <source>
        <strain evidence="2">4086291</strain>
    </source>
</reference>
<evidence type="ECO:0000256" key="1">
    <source>
        <dbReference type="SAM" id="MobiDB-lite"/>
    </source>
</evidence>
<gene>
    <name evidence="2" type="ORF">BU14_0159s0045</name>
</gene>
<dbReference type="EMBL" id="KV918845">
    <property type="protein sequence ID" value="OSX77190.1"/>
    <property type="molecule type" value="Genomic_DNA"/>
</dbReference>
<feature type="region of interest" description="Disordered" evidence="1">
    <location>
        <begin position="75"/>
        <end position="102"/>
    </location>
</feature>
<feature type="compositionally biased region" description="Low complexity" evidence="1">
    <location>
        <begin position="75"/>
        <end position="88"/>
    </location>
</feature>
<protein>
    <submittedName>
        <fullName evidence="2">Uncharacterized protein</fullName>
    </submittedName>
</protein>